<keyword evidence="2" id="KW-1185">Reference proteome</keyword>
<dbReference type="OrthoDB" id="5365701at2759"/>
<dbReference type="Gene3D" id="1.20.1370.30">
    <property type="match status" value="1"/>
</dbReference>
<dbReference type="SUPFAM" id="SSF53223">
    <property type="entry name" value="Aminoacid dehydrogenase-like, N-terminal domain"/>
    <property type="match status" value="1"/>
</dbReference>
<feature type="non-terminal residue" evidence="1">
    <location>
        <position position="68"/>
    </location>
</feature>
<dbReference type="EMBL" id="JAABOA010006628">
    <property type="protein sequence ID" value="KAF9556899.1"/>
    <property type="molecule type" value="Genomic_DNA"/>
</dbReference>
<sequence>TATPTELRSALHLQGLSPSRVESFDTQKKRALAQLRSKSSELEKYIFLAWLRNTNVRLFYGLVAEQLE</sequence>
<name>A0A9P6FJJ6_9FUNG</name>
<reference evidence="1" key="1">
    <citation type="journal article" date="2020" name="Fungal Divers.">
        <title>Resolving the Mortierellaceae phylogeny through synthesis of multi-gene phylogenetics and phylogenomics.</title>
        <authorList>
            <person name="Vandepol N."/>
            <person name="Liber J."/>
            <person name="Desiro A."/>
            <person name="Na H."/>
            <person name="Kennedy M."/>
            <person name="Barry K."/>
            <person name="Grigoriev I.V."/>
            <person name="Miller A.N."/>
            <person name="O'Donnell K."/>
            <person name="Stajich J.E."/>
            <person name="Bonito G."/>
        </authorList>
    </citation>
    <scope>NUCLEOTIDE SEQUENCE</scope>
    <source>
        <strain evidence="1">KOD1015</strain>
    </source>
</reference>
<dbReference type="InterPro" id="IPR046346">
    <property type="entry name" value="Aminoacid_DH-like_N_sf"/>
</dbReference>
<dbReference type="Proteomes" id="UP000780801">
    <property type="component" value="Unassembled WGS sequence"/>
</dbReference>
<feature type="non-terminal residue" evidence="1">
    <location>
        <position position="1"/>
    </location>
</feature>
<gene>
    <name evidence="1" type="ORF">BGW38_009172</name>
</gene>
<protein>
    <submittedName>
        <fullName evidence="1">Uncharacterized protein</fullName>
    </submittedName>
</protein>
<organism evidence="1 2">
    <name type="scientific">Lunasporangiospora selenospora</name>
    <dbReference type="NCBI Taxonomy" id="979761"/>
    <lineage>
        <taxon>Eukaryota</taxon>
        <taxon>Fungi</taxon>
        <taxon>Fungi incertae sedis</taxon>
        <taxon>Mucoromycota</taxon>
        <taxon>Mortierellomycotina</taxon>
        <taxon>Mortierellomycetes</taxon>
        <taxon>Mortierellales</taxon>
        <taxon>Mortierellaceae</taxon>
        <taxon>Lunasporangiospora</taxon>
    </lineage>
</organism>
<dbReference type="AlphaFoldDB" id="A0A9P6FJJ6"/>
<accession>A0A9P6FJJ6</accession>
<evidence type="ECO:0000313" key="1">
    <source>
        <dbReference type="EMBL" id="KAF9556899.1"/>
    </source>
</evidence>
<comment type="caution">
    <text evidence="1">The sequence shown here is derived from an EMBL/GenBank/DDBJ whole genome shotgun (WGS) entry which is preliminary data.</text>
</comment>
<evidence type="ECO:0000313" key="2">
    <source>
        <dbReference type="Proteomes" id="UP000780801"/>
    </source>
</evidence>
<proteinExistence type="predicted"/>